<evidence type="ECO:0000256" key="1">
    <source>
        <dbReference type="SAM" id="Phobius"/>
    </source>
</evidence>
<feature type="transmembrane region" description="Helical" evidence="1">
    <location>
        <begin position="30"/>
        <end position="52"/>
    </location>
</feature>
<dbReference type="STRING" id="1005048.CFU_4131"/>
<evidence type="ECO:0000313" key="3">
    <source>
        <dbReference type="Proteomes" id="UP000008392"/>
    </source>
</evidence>
<sequence>MLMNIHLSLVPVVSLLAGVLILVMPKLLNYIVAFYLIAIGLIGLFGGGHFHLHL</sequence>
<feature type="transmembrane region" description="Helical" evidence="1">
    <location>
        <begin position="7"/>
        <end position="24"/>
    </location>
</feature>
<protein>
    <recommendedName>
        <fullName evidence="4">DUF3096 domain-containing protein</fullName>
    </recommendedName>
</protein>
<keyword evidence="1" id="KW-0472">Membrane</keyword>
<dbReference type="EMBL" id="CP002745">
    <property type="protein sequence ID" value="AEK63953.1"/>
    <property type="molecule type" value="Genomic_DNA"/>
</dbReference>
<dbReference type="Proteomes" id="UP000008392">
    <property type="component" value="Chromosome"/>
</dbReference>
<reference evidence="2 3" key="1">
    <citation type="journal article" date="2004" name="Environ. Microbiol.">
        <title>Phylogeny-function analysis of (meta)genomic libraries: screening for expression of ribosomal RNA genes by large-insert library fluorescent in situ hybridization (LIL-FISH).</title>
        <authorList>
            <person name="Leveau J.H."/>
            <person name="Gerards S."/>
            <person name="de Boer W."/>
            <person name="van Veen J.A."/>
        </authorList>
    </citation>
    <scope>NUCLEOTIDE SEQUENCE [LARGE SCALE GENOMIC DNA]</scope>
    <source>
        <strain evidence="2 3">Ter331</strain>
    </source>
</reference>
<gene>
    <name evidence="2" type="ordered locus">CFU_4131</name>
</gene>
<proteinExistence type="predicted"/>
<dbReference type="InterPro" id="IPR021446">
    <property type="entry name" value="DUF3096"/>
</dbReference>
<organism evidence="2 3">
    <name type="scientific">Collimonas fungivorans (strain Ter331)</name>
    <dbReference type="NCBI Taxonomy" id="1005048"/>
    <lineage>
        <taxon>Bacteria</taxon>
        <taxon>Pseudomonadati</taxon>
        <taxon>Pseudomonadota</taxon>
        <taxon>Betaproteobacteria</taxon>
        <taxon>Burkholderiales</taxon>
        <taxon>Oxalobacteraceae</taxon>
        <taxon>Collimonas</taxon>
    </lineage>
</organism>
<dbReference type="KEGG" id="cfu:CFU_4131"/>
<reference evidence="2 3" key="3">
    <citation type="journal article" date="2008" name="FEMS Microbiol. Ecol.">
        <title>Identification and characterization of genes underlying chitinolysis in Collimonas fungivorans Ter331.</title>
        <authorList>
            <person name="Fritsche K."/>
            <person name="de Boer W."/>
            <person name="Gerards S."/>
            <person name="van den Berg M."/>
            <person name="van Veen J.A."/>
            <person name="Leveau J.H."/>
        </authorList>
    </citation>
    <scope>NUCLEOTIDE SEQUENCE [LARGE SCALE GENOMIC DNA]</scope>
    <source>
        <strain evidence="2 3">Ter331</strain>
    </source>
</reference>
<name>G0AFE5_COLFT</name>
<keyword evidence="1" id="KW-1133">Transmembrane helix</keyword>
<keyword evidence="1" id="KW-0812">Transmembrane</keyword>
<reference evidence="2 3" key="2">
    <citation type="journal article" date="2006" name="J. Microbiol. Methods">
        <title>Genomic flank-sequencing of plasposon insertion sites for rapid identification of functional genes.</title>
        <authorList>
            <person name="Leveau J.H."/>
            <person name="Gerards S."/>
            <person name="Fritsche K."/>
            <person name="Zondag G."/>
            <person name="van Veen J.A."/>
        </authorList>
    </citation>
    <scope>NUCLEOTIDE SEQUENCE [LARGE SCALE GENOMIC DNA]</scope>
    <source>
        <strain evidence="2 3">Ter331</strain>
    </source>
</reference>
<dbReference type="Pfam" id="PF11295">
    <property type="entry name" value="DUF3096"/>
    <property type="match status" value="1"/>
</dbReference>
<accession>G0AFE5</accession>
<dbReference type="eggNOG" id="ENOG50339RT">
    <property type="taxonomic scope" value="Bacteria"/>
</dbReference>
<dbReference type="AlphaFoldDB" id="G0AFE5"/>
<reference evidence="2 3" key="4">
    <citation type="journal article" date="2010" name="Environ. Microbiol.">
        <title>The bacterial genus Collimonas: mycophagy, weathering and other adaptive solutions to life in oligotrophic soil environments.</title>
        <authorList>
            <person name="Leveau J.H."/>
            <person name="Uroz S."/>
            <person name="de Boer W."/>
        </authorList>
    </citation>
    <scope>NUCLEOTIDE SEQUENCE [LARGE SCALE GENOMIC DNA]</scope>
    <source>
        <strain evidence="2 3">Ter331</strain>
    </source>
</reference>
<evidence type="ECO:0008006" key="4">
    <source>
        <dbReference type="Google" id="ProtNLM"/>
    </source>
</evidence>
<reference evidence="2 3" key="5">
    <citation type="journal article" date="2011" name="ISME J.">
        <title>Dual transcriptional profiling of a bacterial/fungal confrontation: Collimonas fungivorans versus Aspergillus niger.</title>
        <authorList>
            <person name="Mela F."/>
            <person name="Fritsche K."/>
            <person name="de Boer W."/>
            <person name="van Veen J.A."/>
            <person name="de Graaff L.H."/>
            <person name="van den Berg M."/>
            <person name="Leveau J.H."/>
        </authorList>
    </citation>
    <scope>NUCLEOTIDE SEQUENCE [LARGE SCALE GENOMIC DNA]</scope>
    <source>
        <strain evidence="2 3">Ter331</strain>
    </source>
</reference>
<reference evidence="3" key="6">
    <citation type="submission" date="2011-05" db="EMBL/GenBank/DDBJ databases">
        <title>Complete sequence of Collimonas fungivorans Ter331.</title>
        <authorList>
            <person name="Leveau J.H."/>
        </authorList>
    </citation>
    <scope>NUCLEOTIDE SEQUENCE [LARGE SCALE GENOMIC DNA]</scope>
    <source>
        <strain evidence="3">Ter331</strain>
    </source>
</reference>
<evidence type="ECO:0000313" key="2">
    <source>
        <dbReference type="EMBL" id="AEK63953.1"/>
    </source>
</evidence>
<keyword evidence="3" id="KW-1185">Reference proteome</keyword>
<dbReference type="HOGENOM" id="CLU_207916_2_0_4"/>